<evidence type="ECO:0000259" key="2">
    <source>
        <dbReference type="Pfam" id="PF07007"/>
    </source>
</evidence>
<dbReference type="InterPro" id="IPR009739">
    <property type="entry name" value="LprI-like_N"/>
</dbReference>
<accession>A0A6J5DGI7</accession>
<dbReference type="EMBL" id="CADIKH010000007">
    <property type="protein sequence ID" value="CAB3752564.1"/>
    <property type="molecule type" value="Genomic_DNA"/>
</dbReference>
<dbReference type="PROSITE" id="PS51257">
    <property type="entry name" value="PROKAR_LIPOPROTEIN"/>
    <property type="match status" value="1"/>
</dbReference>
<name>A0A6J5DGI7_9BURK</name>
<dbReference type="AlphaFoldDB" id="A0A6J5DGI7"/>
<keyword evidence="4" id="KW-1185">Reference proteome</keyword>
<dbReference type="PANTHER" id="PTHR39176">
    <property type="entry name" value="PERIPLASMIC PROTEIN-RELATED"/>
    <property type="match status" value="1"/>
</dbReference>
<protein>
    <recommendedName>
        <fullName evidence="2">Lysozyme inhibitor LprI-like N-terminal domain-containing protein</fullName>
    </recommendedName>
</protein>
<organism evidence="3 4">
    <name type="scientific">Paraburkholderia humisilvae</name>
    <dbReference type="NCBI Taxonomy" id="627669"/>
    <lineage>
        <taxon>Bacteria</taxon>
        <taxon>Pseudomonadati</taxon>
        <taxon>Pseudomonadota</taxon>
        <taxon>Betaproteobacteria</taxon>
        <taxon>Burkholderiales</taxon>
        <taxon>Burkholderiaceae</taxon>
        <taxon>Paraburkholderia</taxon>
    </lineage>
</organism>
<sequence length="131" mass="13989">MRALFPCAVTLLLACNATLAAQPDCANATDQTTLTQCANNGLKASDTKLNQTFRALQAKVSKPGKEKLQKAQRAWITWRDAQCDFNTSGSNGGSIHAMAQASCLDELTQAQTKLLNSQLHCAEGDTTCGNQ</sequence>
<evidence type="ECO:0000313" key="3">
    <source>
        <dbReference type="EMBL" id="CAB3752564.1"/>
    </source>
</evidence>
<feature type="signal peptide" evidence="1">
    <location>
        <begin position="1"/>
        <end position="20"/>
    </location>
</feature>
<evidence type="ECO:0000313" key="4">
    <source>
        <dbReference type="Proteomes" id="UP000494363"/>
    </source>
</evidence>
<feature type="chain" id="PRO_5026839725" description="Lysozyme inhibitor LprI-like N-terminal domain-containing protein" evidence="1">
    <location>
        <begin position="21"/>
        <end position="131"/>
    </location>
</feature>
<feature type="domain" description="Lysozyme inhibitor LprI-like N-terminal" evidence="2">
    <location>
        <begin position="25"/>
        <end position="113"/>
    </location>
</feature>
<dbReference type="PANTHER" id="PTHR39176:SF1">
    <property type="entry name" value="PERIPLASMIC PROTEIN"/>
    <property type="match status" value="1"/>
</dbReference>
<keyword evidence="1" id="KW-0732">Signal</keyword>
<dbReference type="Gene3D" id="1.20.1270.180">
    <property type="match status" value="1"/>
</dbReference>
<gene>
    <name evidence="3" type="ORF">LMG29542_01812</name>
</gene>
<evidence type="ECO:0000256" key="1">
    <source>
        <dbReference type="SAM" id="SignalP"/>
    </source>
</evidence>
<dbReference type="Pfam" id="PF07007">
    <property type="entry name" value="LprI"/>
    <property type="match status" value="1"/>
</dbReference>
<proteinExistence type="predicted"/>
<reference evidence="3 4" key="1">
    <citation type="submission" date="2020-04" db="EMBL/GenBank/DDBJ databases">
        <authorList>
            <person name="De Canck E."/>
        </authorList>
    </citation>
    <scope>NUCLEOTIDE SEQUENCE [LARGE SCALE GENOMIC DNA]</scope>
    <source>
        <strain evidence="3 4">LMG 29542</strain>
    </source>
</reference>
<dbReference type="Proteomes" id="UP000494363">
    <property type="component" value="Unassembled WGS sequence"/>
</dbReference>